<feature type="chain" id="PRO_5046745825" evidence="1">
    <location>
        <begin position="19"/>
        <end position="604"/>
    </location>
</feature>
<dbReference type="RefSeq" id="WP_258817503.1">
    <property type="nucleotide sequence ID" value="NZ_JANUGW010000010.1"/>
</dbReference>
<dbReference type="PANTHER" id="PTHR33361:SF2">
    <property type="entry name" value="DUF885 DOMAIN-CONTAINING PROTEIN"/>
    <property type="match status" value="1"/>
</dbReference>
<sequence>MRRLFATLILLGPLAALAADVAAPAPPGAADQAHALFERDWQWRLKHQPEFATSVGEHRYDALLADTSLAAQTAAADHARRMLDAAHQIDRAQLAGQDRLSWDLFTGDQERILARAAFVPFDPAPLSAQDGLQFRFPQLVAQMPFVTEEDYRNYIARLNALPRHVDGIIEQMREGMKTGWTAPKVIMAGLPAQLRALREHAQDGPLGTPFQRLPATIDEAARTQLAADGAAALRTAAGALQKLEDFVRSEYLPAARTTIGTASLPGGAAWYAYLVKTATTTALTPAEIHALGVKEVARIRAEMEATAVRTGFKGSYPQFVAFVRSDPRLFPASADALLERYRRTIARVDAQLPQLFGVIPQEELAVKPVQQEGADAQGGAYYEAGTPERTAALVVNTSRLATRPLWEVETLALHEGVPGHHLQVARARTSDGLPPFRRHAWYPAFGEGWALYAEGLGPALGLMRDPFSQFGRLADEQLRAARLVVDTGIHALGWSRQQAVGYLNANTANPAADNEVEVDRMIDHPGQALAYKIGQLRIVALLARAQAALGARFDVRAFHDAVLENGALPLDLLERHIDHWIATQAAPPAPAAAAPAAAEPAASR</sequence>
<evidence type="ECO:0000256" key="1">
    <source>
        <dbReference type="SAM" id="SignalP"/>
    </source>
</evidence>
<organism evidence="2 3">
    <name type="scientific">Massilia pinisoli</name>
    <dbReference type="NCBI Taxonomy" id="1772194"/>
    <lineage>
        <taxon>Bacteria</taxon>
        <taxon>Pseudomonadati</taxon>
        <taxon>Pseudomonadota</taxon>
        <taxon>Betaproteobacteria</taxon>
        <taxon>Burkholderiales</taxon>
        <taxon>Oxalobacteraceae</taxon>
        <taxon>Telluria group</taxon>
        <taxon>Massilia</taxon>
    </lineage>
</organism>
<dbReference type="InterPro" id="IPR010281">
    <property type="entry name" value="DUF885"/>
</dbReference>
<gene>
    <name evidence="2" type="ORF">NX784_15055</name>
</gene>
<keyword evidence="3" id="KW-1185">Reference proteome</keyword>
<evidence type="ECO:0000313" key="3">
    <source>
        <dbReference type="Proteomes" id="UP001204151"/>
    </source>
</evidence>
<accession>A0ABT1ZSL0</accession>
<dbReference type="Pfam" id="PF05960">
    <property type="entry name" value="DUF885"/>
    <property type="match status" value="1"/>
</dbReference>
<dbReference type="PANTHER" id="PTHR33361">
    <property type="entry name" value="GLR0591 PROTEIN"/>
    <property type="match status" value="1"/>
</dbReference>
<protein>
    <submittedName>
        <fullName evidence="2">DUF885 domain-containing protein</fullName>
    </submittedName>
</protein>
<evidence type="ECO:0000313" key="2">
    <source>
        <dbReference type="EMBL" id="MCS0582908.1"/>
    </source>
</evidence>
<reference evidence="2 3" key="1">
    <citation type="submission" date="2022-08" db="EMBL/GenBank/DDBJ databases">
        <title>Reclassification of Massilia species as members of the genera Telluria, Duganella, Pseudoduganella, Mokoshia gen. nov. and Zemynaea gen. nov. using orthogonal and non-orthogonal genome-based approaches.</title>
        <authorList>
            <person name="Bowman J.P."/>
        </authorList>
    </citation>
    <scope>NUCLEOTIDE SEQUENCE [LARGE SCALE GENOMIC DNA]</scope>
    <source>
        <strain evidence="2 3">JCM 31316</strain>
    </source>
</reference>
<dbReference type="Proteomes" id="UP001204151">
    <property type="component" value="Unassembled WGS sequence"/>
</dbReference>
<feature type="signal peptide" evidence="1">
    <location>
        <begin position="1"/>
        <end position="18"/>
    </location>
</feature>
<dbReference type="EMBL" id="JANUGW010000010">
    <property type="protein sequence ID" value="MCS0582908.1"/>
    <property type="molecule type" value="Genomic_DNA"/>
</dbReference>
<name>A0ABT1ZSL0_9BURK</name>
<comment type="caution">
    <text evidence="2">The sequence shown here is derived from an EMBL/GenBank/DDBJ whole genome shotgun (WGS) entry which is preliminary data.</text>
</comment>
<keyword evidence="1" id="KW-0732">Signal</keyword>
<proteinExistence type="predicted"/>